<sequence>MAFNLMLKILQISHESSHSIGFNEGVTDYLANIRVHFLRSHHSTVGKVSKMEGKSSAMSTNIAPVAPTRITRYDKDDKHKPVIVCALAALPIPSQPPKASQERKRQRRTFWTKCATCKEKNKFPITNLACQVVCPACTETFTAIEVARPRNTSLYCKEKLESSSSVAANSSLQSTAVTPIADVAYHPPNIQGKRKDGEVKISEAFPKPAVEKLLQARMKEILEKKLNDRQAKDEGQ</sequence>
<dbReference type="Gramene" id="OGLUM05G13640.1">
    <property type="protein sequence ID" value="OGLUM05G13640.1"/>
    <property type="gene ID" value="OGLUM05G13640"/>
</dbReference>
<keyword evidence="2" id="KW-1185">Reference proteome</keyword>
<accession>A0A0D9ZXV6</accession>
<reference evidence="1" key="1">
    <citation type="submission" date="2015-04" db="UniProtKB">
        <authorList>
            <consortium name="EnsemblPlants"/>
        </authorList>
    </citation>
    <scope>IDENTIFICATION</scope>
</reference>
<dbReference type="eggNOG" id="ENOG502R63S">
    <property type="taxonomic scope" value="Eukaryota"/>
</dbReference>
<dbReference type="Proteomes" id="UP000026961">
    <property type="component" value="Chromosome 5"/>
</dbReference>
<proteinExistence type="predicted"/>
<evidence type="ECO:0000313" key="1">
    <source>
        <dbReference type="EnsemblPlants" id="OGLUM05G13640.1"/>
    </source>
</evidence>
<dbReference type="EnsemblPlants" id="OGLUM05G13640.1">
    <property type="protein sequence ID" value="OGLUM05G13640.1"/>
    <property type="gene ID" value="OGLUM05G13640"/>
</dbReference>
<protein>
    <submittedName>
        <fullName evidence="1">Uncharacterized protein</fullName>
    </submittedName>
</protein>
<reference evidence="1" key="2">
    <citation type="submission" date="2018-05" db="EMBL/GenBank/DDBJ databases">
        <title>OgluRS3 (Oryza glumaepatula Reference Sequence Version 3).</title>
        <authorList>
            <person name="Zhang J."/>
            <person name="Kudrna D."/>
            <person name="Lee S."/>
            <person name="Talag J."/>
            <person name="Welchert J."/>
            <person name="Wing R.A."/>
        </authorList>
    </citation>
    <scope>NUCLEOTIDE SEQUENCE [LARGE SCALE GENOMIC DNA]</scope>
</reference>
<organism evidence="1">
    <name type="scientific">Oryza glumipatula</name>
    <dbReference type="NCBI Taxonomy" id="40148"/>
    <lineage>
        <taxon>Eukaryota</taxon>
        <taxon>Viridiplantae</taxon>
        <taxon>Streptophyta</taxon>
        <taxon>Embryophyta</taxon>
        <taxon>Tracheophyta</taxon>
        <taxon>Spermatophyta</taxon>
        <taxon>Magnoliopsida</taxon>
        <taxon>Liliopsida</taxon>
        <taxon>Poales</taxon>
        <taxon>Poaceae</taxon>
        <taxon>BOP clade</taxon>
        <taxon>Oryzoideae</taxon>
        <taxon>Oryzeae</taxon>
        <taxon>Oryzinae</taxon>
        <taxon>Oryza</taxon>
    </lineage>
</organism>
<dbReference type="HOGENOM" id="CLU_110461_0_0_1"/>
<name>A0A0D9ZXV6_9ORYZ</name>
<dbReference type="AlphaFoldDB" id="A0A0D9ZXV6"/>
<evidence type="ECO:0000313" key="2">
    <source>
        <dbReference type="Proteomes" id="UP000026961"/>
    </source>
</evidence>